<reference evidence="1" key="1">
    <citation type="submission" date="2023-05" db="EMBL/GenBank/DDBJ databases">
        <authorList>
            <consortium name="ELIXIR-Norway"/>
        </authorList>
    </citation>
    <scope>NUCLEOTIDE SEQUENCE</scope>
</reference>
<evidence type="ECO:0000313" key="2">
    <source>
        <dbReference type="Proteomes" id="UP001162501"/>
    </source>
</evidence>
<accession>A0AC59YV03</accession>
<sequence>MSKFIVPLCLRFCPLPSSWHFLMPDCSRNLRHQYGHYLEGPLGYSCKTLLQSSFCNIGFIYLFIYFMVMECVALHQCCILTCLVFPLRSASSRFSVVAQLELH</sequence>
<evidence type="ECO:0000313" key="1">
    <source>
        <dbReference type="EMBL" id="CAN0000505.1"/>
    </source>
</evidence>
<organism evidence="1 2">
    <name type="scientific">Rangifer tarandus platyrhynchus</name>
    <name type="common">Svalbard reindeer</name>
    <dbReference type="NCBI Taxonomy" id="3082113"/>
    <lineage>
        <taxon>Eukaryota</taxon>
        <taxon>Metazoa</taxon>
        <taxon>Chordata</taxon>
        <taxon>Craniata</taxon>
        <taxon>Vertebrata</taxon>
        <taxon>Euteleostomi</taxon>
        <taxon>Mammalia</taxon>
        <taxon>Eutheria</taxon>
        <taxon>Laurasiatheria</taxon>
        <taxon>Artiodactyla</taxon>
        <taxon>Ruminantia</taxon>
        <taxon>Pecora</taxon>
        <taxon>Cervidae</taxon>
        <taxon>Odocoileinae</taxon>
        <taxon>Rangifer</taxon>
    </lineage>
</organism>
<protein>
    <submittedName>
        <fullName evidence="1">Uncharacterized protein</fullName>
    </submittedName>
</protein>
<gene>
    <name evidence="1" type="ORF">MRATA1EN22A_LOCUS10554</name>
</gene>
<reference evidence="1" key="2">
    <citation type="submission" date="2025-03" db="EMBL/GenBank/DDBJ databases">
        <authorList>
            <consortium name="ELIXIR-Norway"/>
            <consortium name="Elixir Norway"/>
        </authorList>
    </citation>
    <scope>NUCLEOTIDE SEQUENCE</scope>
</reference>
<dbReference type="Proteomes" id="UP001162501">
    <property type="component" value="Chromosome 20"/>
</dbReference>
<dbReference type="EMBL" id="OX596104">
    <property type="protein sequence ID" value="CAN0000505.1"/>
    <property type="molecule type" value="Genomic_DNA"/>
</dbReference>
<name>A0AC59YV03_RANTA</name>
<proteinExistence type="predicted"/>